<evidence type="ECO:0000313" key="3">
    <source>
        <dbReference type="Proteomes" id="UP000019423"/>
    </source>
</evidence>
<sequence>MLNTIVIHSLAAYSFLYLALKQLYRALRWTLRCHFLSTAHLPVT</sequence>
<keyword evidence="1" id="KW-0812">Transmembrane</keyword>
<proteinExistence type="predicted"/>
<organism evidence="2 3">
    <name type="scientific">Hymenobacter swuensis DY53</name>
    <dbReference type="NCBI Taxonomy" id="1227739"/>
    <lineage>
        <taxon>Bacteria</taxon>
        <taxon>Pseudomonadati</taxon>
        <taxon>Bacteroidota</taxon>
        <taxon>Cytophagia</taxon>
        <taxon>Cytophagales</taxon>
        <taxon>Hymenobacteraceae</taxon>
        <taxon>Hymenobacter</taxon>
    </lineage>
</organism>
<dbReference type="KEGG" id="hsw:Hsw_2458"/>
<feature type="transmembrane region" description="Helical" evidence="1">
    <location>
        <begin position="6"/>
        <end position="24"/>
    </location>
</feature>
<dbReference type="EMBL" id="CP007145">
    <property type="protein sequence ID" value="AHJ98053.1"/>
    <property type="molecule type" value="Genomic_DNA"/>
</dbReference>
<dbReference type="HOGENOM" id="CLU_3217273_0_0_10"/>
<gene>
    <name evidence="2" type="ORF">Hsw_2458</name>
</gene>
<protein>
    <submittedName>
        <fullName evidence="2">Uncharacterized protein</fullName>
    </submittedName>
</protein>
<keyword evidence="1" id="KW-0472">Membrane</keyword>
<dbReference type="Proteomes" id="UP000019423">
    <property type="component" value="Chromosome"/>
</dbReference>
<evidence type="ECO:0000313" key="2">
    <source>
        <dbReference type="EMBL" id="AHJ98053.1"/>
    </source>
</evidence>
<dbReference type="AlphaFoldDB" id="W8EZI9"/>
<accession>W8EZI9</accession>
<keyword evidence="1" id="KW-1133">Transmembrane helix</keyword>
<evidence type="ECO:0000256" key="1">
    <source>
        <dbReference type="SAM" id="Phobius"/>
    </source>
</evidence>
<keyword evidence="3" id="KW-1185">Reference proteome</keyword>
<name>W8EZI9_9BACT</name>
<reference evidence="2 3" key="1">
    <citation type="submission" date="2014-01" db="EMBL/GenBank/DDBJ databases">
        <title>Complete genome sequence of ionizing-radiation resistance bacterium Hymenobacter swuensis DY53.</title>
        <authorList>
            <person name="Jung J.-H."/>
            <person name="Jeong S.-W."/>
            <person name="Joe M.-H."/>
            <person name="Cho y.-j."/>
            <person name="Kim M.-K."/>
            <person name="Lim S.-Y."/>
        </authorList>
    </citation>
    <scope>NUCLEOTIDE SEQUENCE [LARGE SCALE GENOMIC DNA]</scope>
    <source>
        <strain evidence="2 3">DY53</strain>
    </source>
</reference>